<dbReference type="InterPro" id="IPR041657">
    <property type="entry name" value="HTH_17"/>
</dbReference>
<keyword evidence="3" id="KW-1185">Reference proteome</keyword>
<sequence length="183" mass="19382">MAEVWPAGGEVTAAVLALVGGYGHVVNSARSGRPCMTPRLDPKIPPLVSVTEAARRLGCSKNWVSRLLDAGHLVGQEVGRNTVVAAAQVDALAQARSHGQDGWRAPGGTPPIPPLVSTSEFAELVGLAQGNWPRELFLRGQVPGTQVGRNVLFRRAVADRFAVLRQLGHTAYPDEADMVPPAE</sequence>
<dbReference type="AlphaFoldDB" id="A0A5B2W9H0"/>
<evidence type="ECO:0000313" key="3">
    <source>
        <dbReference type="Proteomes" id="UP000323454"/>
    </source>
</evidence>
<dbReference type="Pfam" id="PF12728">
    <property type="entry name" value="HTH_17"/>
    <property type="match status" value="1"/>
</dbReference>
<protein>
    <submittedName>
        <fullName evidence="2">Helix-turn-helix domain-containing protein</fullName>
    </submittedName>
</protein>
<reference evidence="2 3" key="1">
    <citation type="submission" date="2019-09" db="EMBL/GenBank/DDBJ databases">
        <title>Goodfellowia gen. nov., a new genus of the Pseudonocardineae related to Actinoalloteichus, containing Goodfellowia coeruleoviolacea gen. nov., comb. nov. gen. nov., comb. nov.</title>
        <authorList>
            <person name="Labeda D."/>
        </authorList>
    </citation>
    <scope>NUCLEOTIDE SEQUENCE [LARGE SCALE GENOMIC DNA]</scope>
    <source>
        <strain evidence="2 3">AN110305</strain>
    </source>
</reference>
<feature type="domain" description="Helix-turn-helix" evidence="1">
    <location>
        <begin position="48"/>
        <end position="96"/>
    </location>
</feature>
<name>A0A5B2W9H0_9PSEU</name>
<comment type="caution">
    <text evidence="2">The sequence shown here is derived from an EMBL/GenBank/DDBJ whole genome shotgun (WGS) entry which is preliminary data.</text>
</comment>
<organism evidence="2 3">
    <name type="scientific">Solihabitans fulvus</name>
    <dbReference type="NCBI Taxonomy" id="1892852"/>
    <lineage>
        <taxon>Bacteria</taxon>
        <taxon>Bacillati</taxon>
        <taxon>Actinomycetota</taxon>
        <taxon>Actinomycetes</taxon>
        <taxon>Pseudonocardiales</taxon>
        <taxon>Pseudonocardiaceae</taxon>
        <taxon>Solihabitans</taxon>
    </lineage>
</organism>
<dbReference type="EMBL" id="VUOB01000118">
    <property type="protein sequence ID" value="KAA2247186.1"/>
    <property type="molecule type" value="Genomic_DNA"/>
</dbReference>
<gene>
    <name evidence="2" type="ORF">F0L68_40425</name>
</gene>
<reference evidence="2 3" key="2">
    <citation type="submission" date="2019-09" db="EMBL/GenBank/DDBJ databases">
        <authorList>
            <person name="Jin C."/>
        </authorList>
    </citation>
    <scope>NUCLEOTIDE SEQUENCE [LARGE SCALE GENOMIC DNA]</scope>
    <source>
        <strain evidence="2 3">AN110305</strain>
    </source>
</reference>
<accession>A0A5B2W9H0</accession>
<evidence type="ECO:0000313" key="2">
    <source>
        <dbReference type="EMBL" id="KAA2247186.1"/>
    </source>
</evidence>
<dbReference type="RefSeq" id="WP_149855219.1">
    <property type="nucleotide sequence ID" value="NZ_VUOB01000118.1"/>
</dbReference>
<evidence type="ECO:0000259" key="1">
    <source>
        <dbReference type="Pfam" id="PF12728"/>
    </source>
</evidence>
<proteinExistence type="predicted"/>
<dbReference type="Proteomes" id="UP000323454">
    <property type="component" value="Unassembled WGS sequence"/>
</dbReference>
<dbReference type="OrthoDB" id="4463966at2"/>